<evidence type="ECO:0000313" key="2">
    <source>
        <dbReference type="Proteomes" id="UP000054196"/>
    </source>
</evidence>
<dbReference type="GeneID" id="18883961"/>
<dbReference type="KEGG" id="psq:PUNSTDRAFT_55303"/>
<protein>
    <submittedName>
        <fullName evidence="1">Uncharacterized protein</fullName>
    </submittedName>
</protein>
<name>R7S558_PUNST</name>
<proteinExistence type="predicted"/>
<dbReference type="RefSeq" id="XP_007387925.1">
    <property type="nucleotide sequence ID" value="XM_007387863.1"/>
</dbReference>
<dbReference type="EMBL" id="JH687552">
    <property type="protein sequence ID" value="EIN05002.1"/>
    <property type="molecule type" value="Genomic_DNA"/>
</dbReference>
<sequence>MTASYGTSYRLSSQLGILSTLNGLKARLRSWYFGARRSEHIKDVKYTWALSEW</sequence>
<gene>
    <name evidence="1" type="ORF">PUNSTDRAFT_55303</name>
</gene>
<accession>R7S558</accession>
<evidence type="ECO:0000313" key="1">
    <source>
        <dbReference type="EMBL" id="EIN05002.1"/>
    </source>
</evidence>
<dbReference type="Proteomes" id="UP000054196">
    <property type="component" value="Unassembled WGS sequence"/>
</dbReference>
<keyword evidence="2" id="KW-1185">Reference proteome</keyword>
<organism evidence="1 2">
    <name type="scientific">Punctularia strigosozonata (strain HHB-11173)</name>
    <name type="common">White-rot fungus</name>
    <dbReference type="NCBI Taxonomy" id="741275"/>
    <lineage>
        <taxon>Eukaryota</taxon>
        <taxon>Fungi</taxon>
        <taxon>Dikarya</taxon>
        <taxon>Basidiomycota</taxon>
        <taxon>Agaricomycotina</taxon>
        <taxon>Agaricomycetes</taxon>
        <taxon>Corticiales</taxon>
        <taxon>Punctulariaceae</taxon>
        <taxon>Punctularia</taxon>
    </lineage>
</organism>
<dbReference type="AlphaFoldDB" id="R7S558"/>
<dbReference type="HOGENOM" id="CLU_3069773_0_0_1"/>
<reference evidence="2" key="1">
    <citation type="journal article" date="2012" name="Science">
        <title>The Paleozoic origin of enzymatic lignin decomposition reconstructed from 31 fungal genomes.</title>
        <authorList>
            <person name="Floudas D."/>
            <person name="Binder M."/>
            <person name="Riley R."/>
            <person name="Barry K."/>
            <person name="Blanchette R.A."/>
            <person name="Henrissat B."/>
            <person name="Martinez A.T."/>
            <person name="Otillar R."/>
            <person name="Spatafora J.W."/>
            <person name="Yadav J.S."/>
            <person name="Aerts A."/>
            <person name="Benoit I."/>
            <person name="Boyd A."/>
            <person name="Carlson A."/>
            <person name="Copeland A."/>
            <person name="Coutinho P.M."/>
            <person name="de Vries R.P."/>
            <person name="Ferreira P."/>
            <person name="Findley K."/>
            <person name="Foster B."/>
            <person name="Gaskell J."/>
            <person name="Glotzer D."/>
            <person name="Gorecki P."/>
            <person name="Heitman J."/>
            <person name="Hesse C."/>
            <person name="Hori C."/>
            <person name="Igarashi K."/>
            <person name="Jurgens J.A."/>
            <person name="Kallen N."/>
            <person name="Kersten P."/>
            <person name="Kohler A."/>
            <person name="Kuees U."/>
            <person name="Kumar T.K.A."/>
            <person name="Kuo A."/>
            <person name="LaButti K."/>
            <person name="Larrondo L.F."/>
            <person name="Lindquist E."/>
            <person name="Ling A."/>
            <person name="Lombard V."/>
            <person name="Lucas S."/>
            <person name="Lundell T."/>
            <person name="Martin R."/>
            <person name="McLaughlin D.J."/>
            <person name="Morgenstern I."/>
            <person name="Morin E."/>
            <person name="Murat C."/>
            <person name="Nagy L.G."/>
            <person name="Nolan M."/>
            <person name="Ohm R.A."/>
            <person name="Patyshakuliyeva A."/>
            <person name="Rokas A."/>
            <person name="Ruiz-Duenas F.J."/>
            <person name="Sabat G."/>
            <person name="Salamov A."/>
            <person name="Samejima M."/>
            <person name="Schmutz J."/>
            <person name="Slot J.C."/>
            <person name="St John F."/>
            <person name="Stenlid J."/>
            <person name="Sun H."/>
            <person name="Sun S."/>
            <person name="Syed K."/>
            <person name="Tsang A."/>
            <person name="Wiebenga A."/>
            <person name="Young D."/>
            <person name="Pisabarro A."/>
            <person name="Eastwood D.C."/>
            <person name="Martin F."/>
            <person name="Cullen D."/>
            <person name="Grigoriev I.V."/>
            <person name="Hibbett D.S."/>
        </authorList>
    </citation>
    <scope>NUCLEOTIDE SEQUENCE [LARGE SCALE GENOMIC DNA]</scope>
    <source>
        <strain evidence="2">HHB-11173 SS5</strain>
    </source>
</reference>